<proteinExistence type="predicted"/>
<comment type="caution">
    <text evidence="1">The sequence shown here is derived from an EMBL/GenBank/DDBJ whole genome shotgun (WGS) entry which is preliminary data.</text>
</comment>
<evidence type="ECO:0000313" key="1">
    <source>
        <dbReference type="EMBL" id="KAE8286418.1"/>
    </source>
</evidence>
<accession>A0A6G0I4G3</accession>
<dbReference type="AlphaFoldDB" id="A0A6G0I4G3"/>
<dbReference type="EMBL" id="REGW02000015">
    <property type="protein sequence ID" value="KAE8286418.1"/>
    <property type="molecule type" value="Genomic_DNA"/>
</dbReference>
<reference evidence="1 2" key="1">
    <citation type="submission" date="2019-07" db="EMBL/GenBank/DDBJ databases">
        <title>Chromosome genome assembly for large yellow croaker.</title>
        <authorList>
            <person name="Xiao S."/>
        </authorList>
    </citation>
    <scope>NUCLEOTIDE SEQUENCE [LARGE SCALE GENOMIC DNA]</scope>
    <source>
        <strain evidence="1">JMULYC20181020</strain>
        <tissue evidence="1">Muscle</tissue>
    </source>
</reference>
<protein>
    <submittedName>
        <fullName evidence="1">Uncharacterized protein</fullName>
    </submittedName>
</protein>
<name>A0A6G0I4G3_LARCR</name>
<keyword evidence="2" id="KW-1185">Reference proteome</keyword>
<evidence type="ECO:0000313" key="2">
    <source>
        <dbReference type="Proteomes" id="UP000424527"/>
    </source>
</evidence>
<sequence>MDELQWRKKQALPVLLQGNPLKSVQRGGSRSPPLSSSFFASVRLNADVGGGGFRTLVDGSRRREGDSLILNLRHLSGLKRLHPAAGALFFTTQTDEEEEERRGGGGEEKCSDGCRHFLLVKGGRGRSNMKLHLRLLQLKGIRDVHAEKVT</sequence>
<gene>
    <name evidence="1" type="ORF">D5F01_LYC16108</name>
</gene>
<dbReference type="Proteomes" id="UP000424527">
    <property type="component" value="Unassembled WGS sequence"/>
</dbReference>
<organism evidence="1 2">
    <name type="scientific">Larimichthys crocea</name>
    <name type="common">Large yellow croaker</name>
    <name type="synonym">Pseudosciaena crocea</name>
    <dbReference type="NCBI Taxonomy" id="215358"/>
    <lineage>
        <taxon>Eukaryota</taxon>
        <taxon>Metazoa</taxon>
        <taxon>Chordata</taxon>
        <taxon>Craniata</taxon>
        <taxon>Vertebrata</taxon>
        <taxon>Euteleostomi</taxon>
        <taxon>Actinopterygii</taxon>
        <taxon>Neopterygii</taxon>
        <taxon>Teleostei</taxon>
        <taxon>Neoteleostei</taxon>
        <taxon>Acanthomorphata</taxon>
        <taxon>Eupercaria</taxon>
        <taxon>Sciaenidae</taxon>
        <taxon>Larimichthys</taxon>
    </lineage>
</organism>